<dbReference type="InterPro" id="IPR049316">
    <property type="entry name" value="GDC-P_C"/>
</dbReference>
<dbReference type="InterPro" id="IPR015424">
    <property type="entry name" value="PyrdxlP-dep_Trfase"/>
</dbReference>
<dbReference type="PANTHER" id="PTHR11773">
    <property type="entry name" value="GLYCINE DEHYDROGENASE, DECARBOXYLATING"/>
    <property type="match status" value="1"/>
</dbReference>
<name>A0ABU7U2G9_9PROT</name>
<dbReference type="InterPro" id="IPR015422">
    <property type="entry name" value="PyrdxlP-dep_Trfase_small"/>
</dbReference>
<dbReference type="SUPFAM" id="SSF53383">
    <property type="entry name" value="PLP-dependent transferases"/>
    <property type="match status" value="1"/>
</dbReference>
<dbReference type="EMBL" id="JAWJZY010000001">
    <property type="protein sequence ID" value="MEE8658062.1"/>
    <property type="molecule type" value="Genomic_DNA"/>
</dbReference>
<comment type="caution">
    <text evidence="3">The sequence shown here is derived from an EMBL/GenBank/DDBJ whole genome shotgun (WGS) entry which is preliminary data.</text>
</comment>
<sequence>MSAAMYGSASILPISAAYLMMMGDAGLRRATELAILNANYIAHRLEPHFPVLYRGRQGYTAHECIIDLRPIKDETGVTVDDIAKRLIDYGFHAPTISFPVPGTFMIEPTESESLAELDRFCNAMIAIRAEIAEITRGDIALAESPLRHAPHTLRDLTRDWQRAYTRAQGCCPMGGVTRTNISRPSIASIMPGETGTSSAPALIPQPMRMCRLRIDVGGSLVTRVSECS</sequence>
<dbReference type="PANTHER" id="PTHR11773:SF1">
    <property type="entry name" value="GLYCINE DEHYDROGENASE (DECARBOXYLATING), MITOCHONDRIAL"/>
    <property type="match status" value="1"/>
</dbReference>
<evidence type="ECO:0000313" key="3">
    <source>
        <dbReference type="EMBL" id="MEE8658062.1"/>
    </source>
</evidence>
<dbReference type="Proteomes" id="UP001312908">
    <property type="component" value="Unassembled WGS sequence"/>
</dbReference>
<evidence type="ECO:0000256" key="1">
    <source>
        <dbReference type="ARBA" id="ARBA00022898"/>
    </source>
</evidence>
<keyword evidence="1" id="KW-0663">Pyridoxal phosphate</keyword>
<organism evidence="3 4">
    <name type="scientific">Sorlinia euscelidii</name>
    <dbReference type="NCBI Taxonomy" id="3081148"/>
    <lineage>
        <taxon>Bacteria</taxon>
        <taxon>Pseudomonadati</taxon>
        <taxon>Pseudomonadota</taxon>
        <taxon>Alphaproteobacteria</taxon>
        <taxon>Acetobacterales</taxon>
        <taxon>Acetobacteraceae</taxon>
        <taxon>Sorlinia</taxon>
    </lineage>
</organism>
<dbReference type="Gene3D" id="3.90.1150.10">
    <property type="entry name" value="Aspartate Aminotransferase, domain 1"/>
    <property type="match status" value="1"/>
</dbReference>
<evidence type="ECO:0000313" key="4">
    <source>
        <dbReference type="Proteomes" id="UP001312908"/>
    </source>
</evidence>
<reference evidence="3 4" key="1">
    <citation type="submission" date="2023-10" db="EMBL/GenBank/DDBJ databases">
        <title>Sorlinia euscelidii gen. nov., sp. nov., an acetic acid bacteria isolated from the gut of Euscelidius variegatus emitter.</title>
        <authorList>
            <person name="Michoud G."/>
            <person name="Marasco R."/>
            <person name="Seferji K."/>
            <person name="Gonella E."/>
            <person name="Garuglieri E."/>
            <person name="Alma A."/>
            <person name="Mapelli F."/>
            <person name="Borin S."/>
            <person name="Daffonchio D."/>
            <person name="Crotti E."/>
        </authorList>
    </citation>
    <scope>NUCLEOTIDE SEQUENCE [LARGE SCALE GENOMIC DNA]</scope>
    <source>
        <strain evidence="3 4">EV16P</strain>
    </source>
</reference>
<protein>
    <submittedName>
        <fullName evidence="3">Glycine dehydrogenase (Aminomethyl-transferring)</fullName>
    </submittedName>
</protein>
<keyword evidence="4" id="KW-1185">Reference proteome</keyword>
<dbReference type="InterPro" id="IPR020581">
    <property type="entry name" value="GDC_P"/>
</dbReference>
<feature type="domain" description="Glycine dehydrogenase C-terminal" evidence="2">
    <location>
        <begin position="30"/>
        <end position="151"/>
    </location>
</feature>
<evidence type="ECO:0000259" key="2">
    <source>
        <dbReference type="Pfam" id="PF21478"/>
    </source>
</evidence>
<dbReference type="Pfam" id="PF21478">
    <property type="entry name" value="GcvP2_C"/>
    <property type="match status" value="1"/>
</dbReference>
<gene>
    <name evidence="3" type="ORF">DOFOFD_03420</name>
</gene>
<accession>A0ABU7U2G9</accession>
<proteinExistence type="predicted"/>